<comment type="caution">
    <text evidence="2">The sequence shown here is derived from an EMBL/GenBank/DDBJ whole genome shotgun (WGS) entry which is preliminary data.</text>
</comment>
<feature type="transmembrane region" description="Helical" evidence="1">
    <location>
        <begin position="315"/>
        <end position="333"/>
    </location>
</feature>
<evidence type="ECO:0008006" key="4">
    <source>
        <dbReference type="Google" id="ProtNLM"/>
    </source>
</evidence>
<feature type="transmembrane region" description="Helical" evidence="1">
    <location>
        <begin position="172"/>
        <end position="190"/>
    </location>
</feature>
<organism evidence="2 3">
    <name type="scientific">candidate division WWE3 bacterium CG23_combo_of_CG06-09_8_20_14_all_40_14</name>
    <dbReference type="NCBI Taxonomy" id="1975095"/>
    <lineage>
        <taxon>Bacteria</taxon>
        <taxon>Katanobacteria</taxon>
    </lineage>
</organism>
<sequence length="343" mass="37319">METGIRSRKWGWSSLRTNATALALIAALFSALFLVNDTNILHNIIVSENKRVAILVYLTLGSWVGVLANLVYNKLFGRFIEPAFSRERWVSSRVQLYSFMAGSLAAVSTFVYLTVAGEGDPSILIALSCFSIMYLAVYDHLKAREKLRGVVSAGLLVLVGAALVAVQDMSAGIHVTLKALFLLLLVKSALDAVSRVFEKEIVKESGSVNLAFWRFLWLAVTATILAFAWASFAGIRNVYLELLGSLWLKALPWVALTMLLAYGGNTFRILAQRYGNVSTVAIVGMAQVAIAVPLTLVIAGVAPSGTFTLPTDPKVWAVRFVGTILITFGILLCPKAKKEKETD</sequence>
<keyword evidence="1" id="KW-0812">Transmembrane</keyword>
<evidence type="ECO:0000256" key="1">
    <source>
        <dbReference type="SAM" id="Phobius"/>
    </source>
</evidence>
<dbReference type="AlphaFoldDB" id="A0A2G9XCP6"/>
<protein>
    <recommendedName>
        <fullName evidence="4">EamA domain-containing protein</fullName>
    </recommendedName>
</protein>
<feature type="transmembrane region" description="Helical" evidence="1">
    <location>
        <begin position="211"/>
        <end position="230"/>
    </location>
</feature>
<feature type="transmembrane region" description="Helical" evidence="1">
    <location>
        <begin position="54"/>
        <end position="73"/>
    </location>
</feature>
<feature type="transmembrane region" description="Helical" evidence="1">
    <location>
        <begin position="15"/>
        <end position="34"/>
    </location>
</feature>
<proteinExistence type="predicted"/>
<name>A0A2G9XCP6_UNCKA</name>
<feature type="transmembrane region" description="Helical" evidence="1">
    <location>
        <begin position="94"/>
        <end position="115"/>
    </location>
</feature>
<feature type="transmembrane region" description="Helical" evidence="1">
    <location>
        <begin position="149"/>
        <end position="166"/>
    </location>
</feature>
<dbReference type="Proteomes" id="UP000231388">
    <property type="component" value="Unassembled WGS sequence"/>
</dbReference>
<dbReference type="EMBL" id="PCQY01000040">
    <property type="protein sequence ID" value="PIP04273.1"/>
    <property type="molecule type" value="Genomic_DNA"/>
</dbReference>
<feature type="transmembrane region" description="Helical" evidence="1">
    <location>
        <begin position="282"/>
        <end position="303"/>
    </location>
</feature>
<reference evidence="2 3" key="1">
    <citation type="submission" date="2017-09" db="EMBL/GenBank/DDBJ databases">
        <title>Depth-based differentiation of microbial function through sediment-hosted aquifers and enrichment of novel symbionts in the deep terrestrial subsurface.</title>
        <authorList>
            <person name="Probst A.J."/>
            <person name="Ladd B."/>
            <person name="Jarett J.K."/>
            <person name="Geller-Mcgrath D.E."/>
            <person name="Sieber C.M."/>
            <person name="Emerson J.B."/>
            <person name="Anantharaman K."/>
            <person name="Thomas B.C."/>
            <person name="Malmstrom R."/>
            <person name="Stieglmeier M."/>
            <person name="Klingl A."/>
            <person name="Woyke T."/>
            <person name="Ryan C.M."/>
            <person name="Banfield J.F."/>
        </authorList>
    </citation>
    <scope>NUCLEOTIDE SEQUENCE [LARGE SCALE GENOMIC DNA]</scope>
    <source>
        <strain evidence="2">CG23_combo_of_CG06-09_8_20_14_all_40_14</strain>
    </source>
</reference>
<evidence type="ECO:0000313" key="2">
    <source>
        <dbReference type="EMBL" id="PIP04273.1"/>
    </source>
</evidence>
<feature type="transmembrane region" description="Helical" evidence="1">
    <location>
        <begin position="121"/>
        <end position="137"/>
    </location>
</feature>
<keyword evidence="1" id="KW-0472">Membrane</keyword>
<feature type="transmembrane region" description="Helical" evidence="1">
    <location>
        <begin position="250"/>
        <end position="270"/>
    </location>
</feature>
<gene>
    <name evidence="2" type="ORF">COX53_03395</name>
</gene>
<evidence type="ECO:0000313" key="3">
    <source>
        <dbReference type="Proteomes" id="UP000231388"/>
    </source>
</evidence>
<accession>A0A2G9XCP6</accession>
<keyword evidence="1" id="KW-1133">Transmembrane helix</keyword>